<comment type="caution">
    <text evidence="1">The sequence shown here is derived from an EMBL/GenBank/DDBJ whole genome shotgun (WGS) entry which is preliminary data.</text>
</comment>
<evidence type="ECO:0008006" key="3">
    <source>
        <dbReference type="Google" id="ProtNLM"/>
    </source>
</evidence>
<gene>
    <name evidence="1" type="ORF">B4O85_02250</name>
</gene>
<evidence type="ECO:0000313" key="2">
    <source>
        <dbReference type="Proteomes" id="UP000290481"/>
    </source>
</evidence>
<proteinExistence type="predicted"/>
<dbReference type="Proteomes" id="UP000290481">
    <property type="component" value="Unassembled WGS sequence"/>
</dbReference>
<evidence type="ECO:0000313" key="1">
    <source>
        <dbReference type="EMBL" id="RXE54949.1"/>
    </source>
</evidence>
<name>A0A4Q0I3C7_PSEAZ</name>
<dbReference type="AlphaFoldDB" id="A0A4Q0I3C7"/>
<accession>A0A4Q0I3C7</accession>
<dbReference type="EMBL" id="MZZJ01000001">
    <property type="protein sequence ID" value="RXE54949.1"/>
    <property type="molecule type" value="Genomic_DNA"/>
</dbReference>
<reference evidence="1 2" key="1">
    <citation type="submission" date="2017-03" db="EMBL/GenBank/DDBJ databases">
        <title>Pseudomonas azotoformans: Salt tolerant bacteria having multiple plant growth promoting attributes.</title>
        <authorList>
            <person name="Srivastava A.K."/>
            <person name="Sharma A."/>
            <person name="Srivastava A.K."/>
            <person name="Jamali H."/>
            <person name="Yadav J."/>
            <person name="Srivastava R."/>
            <person name="Kashyap P.L."/>
            <person name="Chakdar H."/>
            <person name="Saxena A.K."/>
        </authorList>
    </citation>
    <scope>NUCLEOTIDE SEQUENCE [LARGE SCALE GENOMIC DNA]</scope>
    <source>
        <strain evidence="1 2">SC 14</strain>
    </source>
</reference>
<organism evidence="1 2">
    <name type="scientific">Pseudomonas azotoformans</name>
    <dbReference type="NCBI Taxonomy" id="47878"/>
    <lineage>
        <taxon>Bacteria</taxon>
        <taxon>Pseudomonadati</taxon>
        <taxon>Pseudomonadota</taxon>
        <taxon>Gammaproteobacteria</taxon>
        <taxon>Pseudomonadales</taxon>
        <taxon>Pseudomonadaceae</taxon>
        <taxon>Pseudomonas</taxon>
    </lineage>
</organism>
<sequence>MSGYLHGCVLDRSHVLRGNASCDALRHDVKSGRRASLAAFPRGAWERSKRSNCIPTVGAGSPAMRP</sequence>
<protein>
    <recommendedName>
        <fullName evidence="3">DUF1534 domain-containing protein</fullName>
    </recommendedName>
</protein>